<comment type="subcellular location">
    <subcellularLocation>
        <location evidence="3">Cytoplasm</location>
        <location evidence="3">Cytoskeleton</location>
        <location evidence="3">Microtubule organizing center</location>
        <location evidence="3">Centrosome</location>
    </subcellularLocation>
    <subcellularLocation>
        <location evidence="4">Cytoplasmic vesicle</location>
    </subcellularLocation>
    <subcellularLocation>
        <location evidence="1 23">Nucleus</location>
    </subcellularLocation>
    <subcellularLocation>
        <location evidence="2">Peroxisome</location>
    </subcellularLocation>
</comment>
<dbReference type="InterPro" id="IPR016024">
    <property type="entry name" value="ARM-type_fold"/>
</dbReference>
<feature type="compositionally biased region" description="Acidic residues" evidence="25">
    <location>
        <begin position="850"/>
        <end position="859"/>
    </location>
</feature>
<dbReference type="GO" id="GO:1901701">
    <property type="term" value="P:cellular response to oxygen-containing compound"/>
    <property type="evidence" value="ECO:0007669"/>
    <property type="project" value="UniProtKB-ARBA"/>
</dbReference>
<keyword evidence="10 23" id="KW-0547">Nucleotide-binding</keyword>
<keyword evidence="19" id="KW-0131">Cell cycle</keyword>
<dbReference type="GO" id="GO:0010506">
    <property type="term" value="P:regulation of autophagy"/>
    <property type="evidence" value="ECO:0007669"/>
    <property type="project" value="UniProtKB-ARBA"/>
</dbReference>
<keyword evidence="15" id="KW-0238">DNA-binding</keyword>
<dbReference type="InterPro" id="IPR021668">
    <property type="entry name" value="TAN"/>
</dbReference>
<evidence type="ECO:0000256" key="23">
    <source>
        <dbReference type="RuleBase" id="RU365027"/>
    </source>
</evidence>
<dbReference type="InterPro" id="IPR000403">
    <property type="entry name" value="PI3/4_kinase_cat_dom"/>
</dbReference>
<dbReference type="GO" id="GO:1904358">
    <property type="term" value="P:positive regulation of telomere maintenance via telomere lengthening"/>
    <property type="evidence" value="ECO:0007669"/>
    <property type="project" value="UniProtKB-ARBA"/>
</dbReference>
<keyword evidence="13 23" id="KW-0067">ATP-binding</keyword>
<evidence type="ECO:0000256" key="3">
    <source>
        <dbReference type="ARBA" id="ARBA00004300"/>
    </source>
</evidence>
<evidence type="ECO:0000256" key="1">
    <source>
        <dbReference type="ARBA" id="ARBA00004123"/>
    </source>
</evidence>
<feature type="domain" description="FAT" evidence="27">
    <location>
        <begin position="1965"/>
        <end position="2607"/>
    </location>
</feature>
<evidence type="ECO:0000259" key="28">
    <source>
        <dbReference type="PROSITE" id="PS51190"/>
    </source>
</evidence>
<dbReference type="Gene3D" id="3.30.1010.10">
    <property type="entry name" value="Phosphatidylinositol 3-kinase Catalytic Subunit, Chain A, domain 4"/>
    <property type="match status" value="1"/>
</dbReference>
<evidence type="ECO:0000256" key="11">
    <source>
        <dbReference type="ARBA" id="ARBA00022763"/>
    </source>
</evidence>
<dbReference type="InterPro" id="IPR018936">
    <property type="entry name" value="PI3/4_kinase_CS"/>
</dbReference>
<dbReference type="GO" id="GO:0043068">
    <property type="term" value="P:positive regulation of programmed cell death"/>
    <property type="evidence" value="ECO:0007669"/>
    <property type="project" value="UniProtKB-ARBA"/>
</dbReference>
<name>A0ABD0WND5_UMBPY</name>
<dbReference type="InterPro" id="IPR038980">
    <property type="entry name" value="ATM_plant"/>
</dbReference>
<evidence type="ECO:0000256" key="17">
    <source>
        <dbReference type="ARBA" id="ARBA00023212"/>
    </source>
</evidence>
<dbReference type="GO" id="GO:1904262">
    <property type="term" value="P:negative regulation of TORC1 signaling"/>
    <property type="evidence" value="ECO:0007669"/>
    <property type="project" value="UniProtKB-ARBA"/>
</dbReference>
<comment type="similarity">
    <text evidence="5 23">Belongs to the PI3/PI4-kinase family. ATM subfamily.</text>
</comment>
<dbReference type="GO" id="GO:0003677">
    <property type="term" value="F:DNA binding"/>
    <property type="evidence" value="ECO:0007669"/>
    <property type="project" value="UniProtKB-KW"/>
</dbReference>
<feature type="domain" description="FATC" evidence="28">
    <location>
        <begin position="3063"/>
        <end position="3095"/>
    </location>
</feature>
<feature type="coiled-coil region" evidence="24">
    <location>
        <begin position="2447"/>
        <end position="2474"/>
    </location>
</feature>
<evidence type="ECO:0000256" key="2">
    <source>
        <dbReference type="ARBA" id="ARBA00004275"/>
    </source>
</evidence>
<feature type="region of interest" description="Disordered" evidence="25">
    <location>
        <begin position="850"/>
        <end position="898"/>
    </location>
</feature>
<organism evidence="29 30">
    <name type="scientific">Umbra pygmaea</name>
    <name type="common">Eastern mudminnow</name>
    <dbReference type="NCBI Taxonomy" id="75934"/>
    <lineage>
        <taxon>Eukaryota</taxon>
        <taxon>Metazoa</taxon>
        <taxon>Chordata</taxon>
        <taxon>Craniata</taxon>
        <taxon>Vertebrata</taxon>
        <taxon>Euteleostomi</taxon>
        <taxon>Actinopterygii</taxon>
        <taxon>Neopterygii</taxon>
        <taxon>Teleostei</taxon>
        <taxon>Protacanthopterygii</taxon>
        <taxon>Esociformes</taxon>
        <taxon>Umbridae</taxon>
        <taxon>Umbra</taxon>
    </lineage>
</organism>
<evidence type="ECO:0000256" key="14">
    <source>
        <dbReference type="ARBA" id="ARBA00022990"/>
    </source>
</evidence>
<gene>
    <name evidence="29" type="ORF">UPYG_G00201290</name>
</gene>
<keyword evidence="30" id="KW-1185">Reference proteome</keyword>
<dbReference type="PANTHER" id="PTHR37079:SF4">
    <property type="entry name" value="SERINE_THREONINE-PROTEIN KINASE ATM"/>
    <property type="match status" value="1"/>
</dbReference>
<evidence type="ECO:0000256" key="5">
    <source>
        <dbReference type="ARBA" id="ARBA00010769"/>
    </source>
</evidence>
<dbReference type="SUPFAM" id="SSF48371">
    <property type="entry name" value="ARM repeat"/>
    <property type="match status" value="1"/>
</dbReference>
<evidence type="ECO:0000256" key="25">
    <source>
        <dbReference type="SAM" id="MobiDB-lite"/>
    </source>
</evidence>
<evidence type="ECO:0000256" key="18">
    <source>
        <dbReference type="ARBA" id="ARBA00023242"/>
    </source>
</evidence>
<dbReference type="EMBL" id="JAGEUA010000006">
    <property type="protein sequence ID" value="KAL0973273.1"/>
    <property type="molecule type" value="Genomic_DNA"/>
</dbReference>
<dbReference type="GO" id="GO:0005654">
    <property type="term" value="C:nucleoplasm"/>
    <property type="evidence" value="ECO:0007669"/>
    <property type="project" value="UniProtKB-ARBA"/>
</dbReference>
<dbReference type="Pfam" id="PF11640">
    <property type="entry name" value="TAN"/>
    <property type="match status" value="1"/>
</dbReference>
<keyword evidence="7 23" id="KW-0723">Serine/threonine-protein kinase</keyword>
<keyword evidence="17" id="KW-0206">Cytoskeleton</keyword>
<evidence type="ECO:0000256" key="19">
    <source>
        <dbReference type="ARBA" id="ARBA00023306"/>
    </source>
</evidence>
<keyword evidence="11 23" id="KW-0227">DNA damage</keyword>
<evidence type="ECO:0000256" key="20">
    <source>
        <dbReference type="ARBA" id="ARBA00023329"/>
    </source>
</evidence>
<dbReference type="SMART" id="SM01343">
    <property type="entry name" value="FATC"/>
    <property type="match status" value="1"/>
</dbReference>
<evidence type="ECO:0000256" key="21">
    <source>
        <dbReference type="ARBA" id="ARBA00047899"/>
    </source>
</evidence>
<evidence type="ECO:0000256" key="13">
    <source>
        <dbReference type="ARBA" id="ARBA00022840"/>
    </source>
</evidence>
<dbReference type="SMART" id="SM00146">
    <property type="entry name" value="PI3Kc"/>
    <property type="match status" value="1"/>
</dbReference>
<feature type="domain" description="PI3K/PI4K catalytic" evidence="26">
    <location>
        <begin position="2721"/>
        <end position="3042"/>
    </location>
</feature>
<dbReference type="Pfam" id="PF02260">
    <property type="entry name" value="FATC"/>
    <property type="match status" value="1"/>
</dbReference>
<dbReference type="PROSITE" id="PS51189">
    <property type="entry name" value="FAT"/>
    <property type="match status" value="1"/>
</dbReference>
<accession>A0ABD0WND5</accession>
<comment type="catalytic activity">
    <reaction evidence="22">
        <text>L-seryl-[protein] + ATP = O-phospho-L-seryl-[protein] + ADP + H(+)</text>
        <dbReference type="Rhea" id="RHEA:17989"/>
        <dbReference type="Rhea" id="RHEA-COMP:9863"/>
        <dbReference type="Rhea" id="RHEA-COMP:11604"/>
        <dbReference type="ChEBI" id="CHEBI:15378"/>
        <dbReference type="ChEBI" id="CHEBI:29999"/>
        <dbReference type="ChEBI" id="CHEBI:30616"/>
        <dbReference type="ChEBI" id="CHEBI:83421"/>
        <dbReference type="ChEBI" id="CHEBI:456216"/>
        <dbReference type="EC" id="2.7.11.1"/>
    </reaction>
    <physiologicalReaction direction="left-to-right" evidence="22">
        <dbReference type="Rhea" id="RHEA:17990"/>
    </physiologicalReaction>
</comment>
<dbReference type="PROSITE" id="PS50290">
    <property type="entry name" value="PI3_4_KINASE_3"/>
    <property type="match status" value="1"/>
</dbReference>
<sequence length="3095" mass="348389">MSLALHELLVCCRGLENEKATERKKEVDRFRRLIRSPDIVEELDRISGTRAARGSKQLSWDLVFRFLQRYMQKETELLQSGKANVSATTQANRQKKMQEVSSLIKYFIRCANKRGPRLKCGELLNHVMEVLRNSFSCSAYGEDYSSILLKNILSVRRYWCDITPQQWHDLLNLYCGLFTGSSKAINRVLVSRIIHTAVQGCCLQTEGLSPTLFSFFSRALLNARHERHLAVVEHLVSALNVFLRSAARDCRMRVCRLGEELLSSVLYVWAQMRPSAALKEEIVEFFKMQLCVHHPNGAKTQNTGAYAEDWAKWQSFLSNLYDALASEISQIGSRGKYATGSRHIAVKENLIELTADICHQLFSEDSNLQILEVTQLHLRSTQKGSPQGTPSKRRRIDLGWEILRDHLQPHHSDFDIIPWLQITSVLTSKYPSMVPGREIVPLLSVLCQLLGEQRRSERGPYVLRCLREMACCQATNPEKTQAYSTELGKLWSRIWALAQRGVSSPQTEALSLALLSAVVKGALIPINREFWKLFTGSACKPSDASVLCLAQALLKCPVPKSLGSGWEHLGAMEGVGPPSLKESILTWLLMNEQSEEADESTRPHPVICRDFPHKLIPRMLVSLTVKDTRAALVFLLGARGLQSVGTQDHTLMEAKDDLRKIESLYLQFSFNEMPSEPMKKTKGVNVSSADTQLTVFHSLKNKLEQGLLSVADHLLNCYSPDSQTTPPECLVRCSSLLTGVLAGYVSVGLLNEQEACHSQLFLKAKALAQDFSEYISNVKVKMSEDGTMSTLKSVMKLCSQRVNSGVIKDCMSSVSCNLFINIFPARLWTELSEICKLLLNSSGKRVSVVTEEETTDDDWDTTRTQADQQEDVDLFDDDGGGPETSTSSGTGRQNVDPSDLQCSPGAKSLLSEEHLAQQDLALLTTLEFLSLCVSVELVPGLSFKPAEVRRKLLLLVEQIDFTKPLHLNMYLILLKQLPTEDTSLAAEDFDSLIRPLADLCSMYRQDQEICAEVLLGLLPSIRCLGRAQHHDEDMRHVQGVLLQVVSGFCILGKTGKYTATVKAALVHCLLALLEADPCCKWAVLSMNEEELPVSDIFPSYLSDLHHHVRMLTAMKVDRLFLETTPNSSETRKMLPLKHQQKAFENVYLKAQAGMLIQKRSSPEDLSDETFNRKATLLKSVAVVLCCSPVCEKQSLFALFQSYRENNIEETLIQKVLGSASRALGYRSVEGFVSSHLDYLVAEWLGQPGYTLESFPYTLLNHATLKSFYSSSYQVLIPHLVFLDSFEQVKSIGTSLGEDWKKLLANCFPKIMVNILPYFALSGQNAQVAQQREKATRVYDLLKDSNCLGKPQIDSLIHSNLADIVVELLMTLYEGAAAEEGGRGDLRIFIGELDPAPNPPYFSSYVIKATLDYLSKCHSANHKSLVAILSKTLISIQRILLAVCQKAAETVNAYEKHRILMMYHLFVSLLLREVKDGLGGAWAFVLRDIIYTLIHHINSRPDNLDEVSSRSFSLCCDLLTSVCHTAVQFCDDALESHLQVIIGTLTAQVNNQPVISQQVLSLLRFLVIESQDKLKSAIRQLEPFPDHPEFRELRAVQHTLKYSTGDFTLRQEIGHFLSVALCDSLPLTRLEGLKDLRRQLRYNKSQVRQLLKECHAEPTESILVQLVLNLLHLCKLAANHPGGRNILEAAGSCLGELGPVNLSTIALLHGKDLLNARAVSLFPSVELQCLFIVLNLIDNNLTHHCIGVRNAAAQSLKDILATQTGADFWEVHKDKGDSMLAYLNPFRSTKKKVVSVSTQVSLDARERLEGHDLWVPEAGGHKAWLKTLCTVLLDSGGVRNEALLLSRPLCLVKTDFCQRVLPLIIHDILLGDSDDYWRTLLSTHIKDFFTSFSSRTQASSRSTTPLATDSGDSENSYQGPLDKASLRTMLSVINYLRQQQRPLQSKSNSYGTVCHSNFWLDLNYLEVARAAQFCSAHFTALLYSEIYVDKIKTNIEENCRSQAKTSRKITFEESSQNFTISSLTEKSVEDTGISLQDLLIEVYRSIGEPDSLYGCGRGTMISALTRIRTYEHEAMWGKALTSYDLHSNLPDVTRQVGIVEGLQNLGLTSILATYLRGLDSEGVEWGEELRELRFQAAWRNMQWDCDLSERSEKCNPGFNESVFGSLQALRDKEFSTFDETLLFARGREMEELSRGSLEAVSSLYPALRNLQTISELESIRQLFSKRPLTDVGLNEVCSQWRQHSQLLVDSDFVLVEPILALRSVAQQTLISQETDTDLRKYLSTILTSHLMELCQLARTAGNTQLAERAVFHMKQFGGVGVGQSSMESSWQLEEAQVFWAKEEPGLALGLLRDMIHTLEGQVDFNPALVPVYTECLRLCGNWLAETCLESPGVILDKYLEKAVEVINGHAIGSDSKLLSQRQQAFLSLARFSDAQYQSIDNYMKSSEFENKQALLEKAKDEVELMKERKVNTNRYTVKVQRELELDERALSNLQADRRRFLCKAVENYMQCLEQGEEHDTWVFRLASLWLENADIKTVNDMMRRGVTRIPSYKFLPLMYQLAARMGTKMSATVAEDVGFHQVLNELIYVSCLEHPHHTLFIILALVNANKDDTFSSSRLSKSAPRQSSQLDLERSVVAQRILNKIRAKRSRLIKDIELLCDAYITLAYMDVSRHKTEKKAIAIPSDQPIMKIKNLEDVIIPTMEVKVDPTGKYDNLVTIKSFKPHFNLAGGVNLPKIIDCVGSDGISRRQLVKGQDDLRQDAVMQQVFQMCSMLLQRNTETRRRKLNIRRYKVVPFSQRSGVLEWCSGTMPIGEFLVDPQKGAHKRFRPQDCTNLACRKKMMDSQRLGFEGKTQAFSEVCQNFQPVFRYFCMERFLDPAVWLEKRLAYTRSVATSSIVGYIVGLGDRHIQNILIDEQTAELVHIDLGVAFEQGKILPTPETVPFRLSRDIVDGMGVTGVEGVFRRCCEKTMEVMRNSQEALLTIVEVLLYDPLFDWTMNPLKAFYLQQQHDEQAELQATLNSTLGGDDMEAQRKSSSDSQSFNKVAERVLLRLQEKLKGVEEGTVLSVGGQVNLLIQQAMDPNNLSRLFPGWQAWV</sequence>
<dbReference type="CDD" id="cd05171">
    <property type="entry name" value="PIKKc_ATM"/>
    <property type="match status" value="1"/>
</dbReference>
<dbReference type="GO" id="GO:0004674">
    <property type="term" value="F:protein serine/threonine kinase activity"/>
    <property type="evidence" value="ECO:0007669"/>
    <property type="project" value="UniProtKB-KW"/>
</dbReference>
<evidence type="ECO:0000256" key="16">
    <source>
        <dbReference type="ARBA" id="ARBA00023140"/>
    </source>
</evidence>
<dbReference type="PROSITE" id="PS00916">
    <property type="entry name" value="PI3_4_KINASE_2"/>
    <property type="match status" value="1"/>
</dbReference>
<dbReference type="GO" id="GO:0010557">
    <property type="term" value="P:positive regulation of macromolecule biosynthetic process"/>
    <property type="evidence" value="ECO:0007669"/>
    <property type="project" value="UniProtKB-ARBA"/>
</dbReference>
<evidence type="ECO:0000256" key="12">
    <source>
        <dbReference type="ARBA" id="ARBA00022777"/>
    </source>
</evidence>
<keyword evidence="20" id="KW-0968">Cytoplasmic vesicle</keyword>
<proteinExistence type="inferred from homology"/>
<evidence type="ECO:0000256" key="7">
    <source>
        <dbReference type="ARBA" id="ARBA00022527"/>
    </source>
</evidence>
<dbReference type="GO" id="GO:0010212">
    <property type="term" value="P:response to ionizing radiation"/>
    <property type="evidence" value="ECO:0007669"/>
    <property type="project" value="UniProtKB-ARBA"/>
</dbReference>
<keyword evidence="12 23" id="KW-0418">Kinase</keyword>
<dbReference type="GO" id="GO:0042981">
    <property type="term" value="P:regulation of apoptotic process"/>
    <property type="evidence" value="ECO:0007669"/>
    <property type="project" value="UniProtKB-ARBA"/>
</dbReference>
<dbReference type="GO" id="GO:0005524">
    <property type="term" value="F:ATP binding"/>
    <property type="evidence" value="ECO:0007669"/>
    <property type="project" value="UniProtKB-KW"/>
</dbReference>
<dbReference type="InterPro" id="IPR011009">
    <property type="entry name" value="Kinase-like_dom_sf"/>
</dbReference>
<evidence type="ECO:0000313" key="29">
    <source>
        <dbReference type="EMBL" id="KAL0973273.1"/>
    </source>
</evidence>
<keyword evidence="6" id="KW-0963">Cytoplasm</keyword>
<evidence type="ECO:0000256" key="22">
    <source>
        <dbReference type="ARBA" id="ARBA00048977"/>
    </source>
</evidence>
<dbReference type="GO" id="GO:0000724">
    <property type="term" value="P:double-strand break repair via homologous recombination"/>
    <property type="evidence" value="ECO:0007669"/>
    <property type="project" value="UniProtKB-ARBA"/>
</dbReference>
<keyword evidence="9 23" id="KW-0808">Transferase</keyword>
<dbReference type="EC" id="2.7.11.1" evidence="23"/>
<dbReference type="Pfam" id="PF02259">
    <property type="entry name" value="FAT"/>
    <property type="match status" value="1"/>
</dbReference>
<evidence type="ECO:0000256" key="6">
    <source>
        <dbReference type="ARBA" id="ARBA00022490"/>
    </source>
</evidence>
<evidence type="ECO:0000259" key="27">
    <source>
        <dbReference type="PROSITE" id="PS51189"/>
    </source>
</evidence>
<dbReference type="FunFam" id="3.30.1010.10:FF:000015">
    <property type="entry name" value="Serine-protein kinase ATM"/>
    <property type="match status" value="1"/>
</dbReference>
<dbReference type="GO" id="GO:0010468">
    <property type="term" value="P:regulation of gene expression"/>
    <property type="evidence" value="ECO:0007669"/>
    <property type="project" value="UniProtKB-ARBA"/>
</dbReference>
<dbReference type="InterPro" id="IPR036940">
    <property type="entry name" value="PI3/4_kinase_cat_sf"/>
</dbReference>
<comment type="catalytic activity">
    <reaction evidence="21 23">
        <text>L-threonyl-[protein] + ATP = O-phospho-L-threonyl-[protein] + ADP + H(+)</text>
        <dbReference type="Rhea" id="RHEA:46608"/>
        <dbReference type="Rhea" id="RHEA-COMP:11060"/>
        <dbReference type="Rhea" id="RHEA-COMP:11605"/>
        <dbReference type="ChEBI" id="CHEBI:15378"/>
        <dbReference type="ChEBI" id="CHEBI:30013"/>
        <dbReference type="ChEBI" id="CHEBI:30616"/>
        <dbReference type="ChEBI" id="CHEBI:61977"/>
        <dbReference type="ChEBI" id="CHEBI:456216"/>
        <dbReference type="EC" id="2.7.11.1"/>
    </reaction>
</comment>
<evidence type="ECO:0000259" key="26">
    <source>
        <dbReference type="PROSITE" id="PS50290"/>
    </source>
</evidence>
<dbReference type="GO" id="GO:0031410">
    <property type="term" value="C:cytoplasmic vesicle"/>
    <property type="evidence" value="ECO:0007669"/>
    <property type="project" value="UniProtKB-SubCell"/>
</dbReference>
<keyword evidence="8" id="KW-0597">Phosphoprotein</keyword>
<dbReference type="Pfam" id="PF00454">
    <property type="entry name" value="PI3_PI4_kinase"/>
    <property type="match status" value="1"/>
</dbReference>
<evidence type="ECO:0000256" key="15">
    <source>
        <dbReference type="ARBA" id="ARBA00023125"/>
    </source>
</evidence>
<dbReference type="InterPro" id="IPR044107">
    <property type="entry name" value="PIKKc_ATM"/>
</dbReference>
<dbReference type="InterPro" id="IPR003152">
    <property type="entry name" value="FATC_dom"/>
</dbReference>
<dbReference type="GO" id="GO:0005777">
    <property type="term" value="C:peroxisome"/>
    <property type="evidence" value="ECO:0007669"/>
    <property type="project" value="UniProtKB-SubCell"/>
</dbReference>
<dbReference type="GO" id="GO:0032210">
    <property type="term" value="P:regulation of telomere maintenance via telomerase"/>
    <property type="evidence" value="ECO:0007669"/>
    <property type="project" value="UniProtKB-ARBA"/>
</dbReference>
<dbReference type="PANTHER" id="PTHR37079">
    <property type="entry name" value="SERINE/THREONINE-PROTEIN KINASE ATM"/>
    <property type="match status" value="1"/>
</dbReference>
<keyword evidence="14" id="KW-0007">Acetylation</keyword>
<dbReference type="InterPro" id="IPR014009">
    <property type="entry name" value="PIK_FAT"/>
</dbReference>
<dbReference type="PROSITE" id="PS00915">
    <property type="entry name" value="PI3_4_KINASE_1"/>
    <property type="match status" value="1"/>
</dbReference>
<dbReference type="GO" id="GO:0005813">
    <property type="term" value="C:centrosome"/>
    <property type="evidence" value="ECO:0007669"/>
    <property type="project" value="UniProtKB-SubCell"/>
</dbReference>
<dbReference type="FunFam" id="1.10.1070.11:FF:000011">
    <property type="entry name" value="Serine-protein kinase ATM"/>
    <property type="match status" value="1"/>
</dbReference>
<feature type="compositionally biased region" description="Acidic residues" evidence="25">
    <location>
        <begin position="868"/>
        <end position="880"/>
    </location>
</feature>
<comment type="caution">
    <text evidence="29">The sequence shown here is derived from an EMBL/GenBank/DDBJ whole genome shotgun (WGS) entry which is preliminary data.</text>
</comment>
<keyword evidence="18 23" id="KW-0539">Nucleus</keyword>
<protein>
    <recommendedName>
        <fullName evidence="23">non-specific serine/threonine protein kinase</fullName>
        <ecNumber evidence="23">2.7.11.1</ecNumber>
    </recommendedName>
</protein>
<evidence type="ECO:0000256" key="9">
    <source>
        <dbReference type="ARBA" id="ARBA00022679"/>
    </source>
</evidence>
<dbReference type="PROSITE" id="PS51190">
    <property type="entry name" value="FATC"/>
    <property type="match status" value="1"/>
</dbReference>
<dbReference type="Gene3D" id="1.10.1070.11">
    <property type="entry name" value="Phosphatidylinositol 3-/4-kinase, catalytic domain"/>
    <property type="match status" value="1"/>
</dbReference>
<keyword evidence="16" id="KW-0576">Peroxisome</keyword>
<dbReference type="InterPro" id="IPR003151">
    <property type="entry name" value="PIK-rel_kinase_FAT"/>
</dbReference>
<feature type="region of interest" description="Disordered" evidence="25">
    <location>
        <begin position="1899"/>
        <end position="1918"/>
    </location>
</feature>
<reference evidence="29 30" key="1">
    <citation type="submission" date="2024-06" db="EMBL/GenBank/DDBJ databases">
        <authorList>
            <person name="Pan Q."/>
            <person name="Wen M."/>
            <person name="Jouanno E."/>
            <person name="Zahm M."/>
            <person name="Klopp C."/>
            <person name="Cabau C."/>
            <person name="Louis A."/>
            <person name="Berthelot C."/>
            <person name="Parey E."/>
            <person name="Roest Crollius H."/>
            <person name="Montfort J."/>
            <person name="Robinson-Rechavi M."/>
            <person name="Bouchez O."/>
            <person name="Lampietro C."/>
            <person name="Lopez Roques C."/>
            <person name="Donnadieu C."/>
            <person name="Postlethwait J."/>
            <person name="Bobe J."/>
            <person name="Verreycken H."/>
            <person name="Guiguen Y."/>
        </authorList>
    </citation>
    <scope>NUCLEOTIDE SEQUENCE [LARGE SCALE GENOMIC DNA]</scope>
    <source>
        <strain evidence="29">Up_M1</strain>
        <tissue evidence="29">Testis</tissue>
    </source>
</reference>
<dbReference type="Proteomes" id="UP001557470">
    <property type="component" value="Unassembled WGS sequence"/>
</dbReference>
<evidence type="ECO:0000256" key="8">
    <source>
        <dbReference type="ARBA" id="ARBA00022553"/>
    </source>
</evidence>
<dbReference type="GO" id="GO:0007127">
    <property type="term" value="P:meiosis I"/>
    <property type="evidence" value="ECO:0007669"/>
    <property type="project" value="UniProtKB-ARBA"/>
</dbReference>
<dbReference type="SMART" id="SM01342">
    <property type="entry name" value="TAN"/>
    <property type="match status" value="1"/>
</dbReference>
<evidence type="ECO:0000256" key="4">
    <source>
        <dbReference type="ARBA" id="ARBA00004541"/>
    </source>
</evidence>
<evidence type="ECO:0000256" key="10">
    <source>
        <dbReference type="ARBA" id="ARBA00022741"/>
    </source>
</evidence>
<keyword evidence="24" id="KW-0175">Coiled coil</keyword>
<evidence type="ECO:0000313" key="30">
    <source>
        <dbReference type="Proteomes" id="UP001557470"/>
    </source>
</evidence>
<dbReference type="SUPFAM" id="SSF56112">
    <property type="entry name" value="Protein kinase-like (PK-like)"/>
    <property type="match status" value="1"/>
</dbReference>
<dbReference type="GO" id="GO:0000077">
    <property type="term" value="P:DNA damage checkpoint signaling"/>
    <property type="evidence" value="ECO:0007669"/>
    <property type="project" value="UniProtKB-ARBA"/>
</dbReference>
<evidence type="ECO:0000256" key="24">
    <source>
        <dbReference type="SAM" id="Coils"/>
    </source>
</evidence>